<evidence type="ECO:0000256" key="2">
    <source>
        <dbReference type="ARBA" id="ARBA00004569"/>
    </source>
</evidence>
<organism evidence="13 15">
    <name type="scientific">Ceratina calcarata</name>
    <dbReference type="NCBI Taxonomy" id="156304"/>
    <lineage>
        <taxon>Eukaryota</taxon>
        <taxon>Metazoa</taxon>
        <taxon>Ecdysozoa</taxon>
        <taxon>Arthropoda</taxon>
        <taxon>Hexapoda</taxon>
        <taxon>Insecta</taxon>
        <taxon>Pterygota</taxon>
        <taxon>Neoptera</taxon>
        <taxon>Endopterygota</taxon>
        <taxon>Hymenoptera</taxon>
        <taxon>Apocrita</taxon>
        <taxon>Aculeata</taxon>
        <taxon>Apoidea</taxon>
        <taxon>Anthophila</taxon>
        <taxon>Apidae</taxon>
        <taxon>Ceratina</taxon>
        <taxon>Zadontomerus</taxon>
    </lineage>
</organism>
<dbReference type="RefSeq" id="XP_017879575.1">
    <property type="nucleotide sequence ID" value="XM_018024086.2"/>
</dbReference>
<name>A0AAJ7IYD5_9HYME</name>
<comment type="similarity">
    <text evidence="4">Belongs to the complex I NDUFS5 subunit family.</text>
</comment>
<accession>A0AAJ7IYD5</accession>
<evidence type="ECO:0000313" key="14">
    <source>
        <dbReference type="RefSeq" id="XP_017879575.1"/>
    </source>
</evidence>
<protein>
    <submittedName>
        <fullName evidence="14 15">Uncharacterized protein LOC108624651</fullName>
    </submittedName>
</protein>
<dbReference type="AlphaFoldDB" id="A0AAJ7IYD5"/>
<feature type="disulfide bond" evidence="12">
    <location>
        <begin position="50"/>
        <end position="63"/>
    </location>
</feature>
<sequence>MAEGLLPKSQLPNARHNALIESPVSDMIKVSVHVQDDGLCRDFELQLAECVEAYGFYRGQTKCEAMIHDLSECLKGEKRRSRNDIIYGEMTRQVENGERKYEKPPFLAFIR</sequence>
<feature type="disulfide bond" evidence="12">
    <location>
        <begin position="40"/>
        <end position="73"/>
    </location>
</feature>
<keyword evidence="9" id="KW-0496">Mitochondrion</keyword>
<dbReference type="GO" id="GO:0005758">
    <property type="term" value="C:mitochondrial intermembrane space"/>
    <property type="evidence" value="ECO:0007669"/>
    <property type="project" value="UniProtKB-SubCell"/>
</dbReference>
<keyword evidence="11 12" id="KW-1015">Disulfide bond</keyword>
<dbReference type="Pfam" id="PF10200">
    <property type="entry name" value="Ndufs5"/>
    <property type="match status" value="1"/>
</dbReference>
<comment type="subcellular location">
    <subcellularLocation>
        <location evidence="3">Mitochondrion inner membrane</location>
        <topology evidence="3">Peripheral membrane protein</topology>
    </subcellularLocation>
    <subcellularLocation>
        <location evidence="2">Mitochondrion intermembrane space</location>
    </subcellularLocation>
</comment>
<keyword evidence="5" id="KW-0813">Transport</keyword>
<keyword evidence="6" id="KW-0679">Respiratory chain</keyword>
<proteinExistence type="inferred from homology"/>
<evidence type="ECO:0000256" key="6">
    <source>
        <dbReference type="ARBA" id="ARBA00022660"/>
    </source>
</evidence>
<evidence type="ECO:0000256" key="10">
    <source>
        <dbReference type="ARBA" id="ARBA00023136"/>
    </source>
</evidence>
<evidence type="ECO:0000313" key="15">
    <source>
        <dbReference type="RefSeq" id="XP_017879576.1"/>
    </source>
</evidence>
<gene>
    <name evidence="14 15" type="primary">LOC108624651</name>
</gene>
<keyword evidence="8" id="KW-0249">Electron transport</keyword>
<evidence type="ECO:0000256" key="8">
    <source>
        <dbReference type="ARBA" id="ARBA00022982"/>
    </source>
</evidence>
<comment type="function">
    <text evidence="1">Accessory subunit of the mitochondrial membrane respiratory chain NADH dehydrogenase (Complex I), that is believed not to be involved in catalysis. Complex I functions in the transfer of electrons from NADH to the respiratory chain. The immediate electron acceptor for the enzyme is believed to be ubiquinone.</text>
</comment>
<dbReference type="PANTHER" id="PTHR21268:SF2">
    <property type="entry name" value="NADH DEHYDROGENASE [UBIQUINONE] IRON-SULFUR PROTEIN 5"/>
    <property type="match status" value="1"/>
</dbReference>
<dbReference type="Proteomes" id="UP000694925">
    <property type="component" value="Unplaced"/>
</dbReference>
<dbReference type="KEGG" id="ccal:108624651"/>
<reference evidence="14 15" key="1">
    <citation type="submission" date="2025-04" db="UniProtKB">
        <authorList>
            <consortium name="RefSeq"/>
        </authorList>
    </citation>
    <scope>IDENTIFICATION</scope>
    <source>
        <tissue evidence="14 15">Whole body</tissue>
    </source>
</reference>
<evidence type="ECO:0000256" key="9">
    <source>
        <dbReference type="ARBA" id="ARBA00023128"/>
    </source>
</evidence>
<evidence type="ECO:0000256" key="1">
    <source>
        <dbReference type="ARBA" id="ARBA00003195"/>
    </source>
</evidence>
<dbReference type="InterPro" id="IPR019342">
    <property type="entry name" value="NADH_UbQ_OxRdtase_FeS-su5"/>
</dbReference>
<keyword evidence="10" id="KW-0472">Membrane</keyword>
<evidence type="ECO:0000256" key="12">
    <source>
        <dbReference type="PIRSR" id="PIRSR619342-50"/>
    </source>
</evidence>
<evidence type="ECO:0000256" key="3">
    <source>
        <dbReference type="ARBA" id="ARBA00004637"/>
    </source>
</evidence>
<evidence type="ECO:0000313" key="13">
    <source>
        <dbReference type="Proteomes" id="UP000694925"/>
    </source>
</evidence>
<evidence type="ECO:0000256" key="7">
    <source>
        <dbReference type="ARBA" id="ARBA00022792"/>
    </source>
</evidence>
<evidence type="ECO:0000256" key="5">
    <source>
        <dbReference type="ARBA" id="ARBA00022448"/>
    </source>
</evidence>
<dbReference type="RefSeq" id="XP_017879576.1">
    <property type="nucleotide sequence ID" value="XM_018024087.2"/>
</dbReference>
<evidence type="ECO:0000256" key="4">
    <source>
        <dbReference type="ARBA" id="ARBA00007372"/>
    </source>
</evidence>
<dbReference type="GeneID" id="108624651"/>
<evidence type="ECO:0000256" key="11">
    <source>
        <dbReference type="ARBA" id="ARBA00023157"/>
    </source>
</evidence>
<dbReference type="GO" id="GO:0005743">
    <property type="term" value="C:mitochondrial inner membrane"/>
    <property type="evidence" value="ECO:0007669"/>
    <property type="project" value="UniProtKB-SubCell"/>
</dbReference>
<dbReference type="CTD" id="33179"/>
<keyword evidence="7" id="KW-0999">Mitochondrion inner membrane</keyword>
<keyword evidence="13" id="KW-1185">Reference proteome</keyword>
<dbReference type="PANTHER" id="PTHR21268">
    <property type="entry name" value="NADH DEHYDROGENASE [UBIQUINONE] IRON-SULFUR PROTEIN 5"/>
    <property type="match status" value="1"/>
</dbReference>